<organism evidence="1 2">
    <name type="scientific">Araneus ventricosus</name>
    <name type="common">Orbweaver spider</name>
    <name type="synonym">Epeira ventricosa</name>
    <dbReference type="NCBI Taxonomy" id="182803"/>
    <lineage>
        <taxon>Eukaryota</taxon>
        <taxon>Metazoa</taxon>
        <taxon>Ecdysozoa</taxon>
        <taxon>Arthropoda</taxon>
        <taxon>Chelicerata</taxon>
        <taxon>Arachnida</taxon>
        <taxon>Araneae</taxon>
        <taxon>Araneomorphae</taxon>
        <taxon>Entelegynae</taxon>
        <taxon>Araneoidea</taxon>
        <taxon>Araneidae</taxon>
        <taxon>Araneus</taxon>
    </lineage>
</organism>
<proteinExistence type="predicted"/>
<sequence>MRDVVHRAAPPYSDVYKSVSNSRQGNSFRLVVKIRDSGIKGSRFRSMHCHRDDTKHPIHAHLGHRCEGSSKHGICLRWHLIIEDEMKLNPTGEEDLGGRNSTFHGPVLKKQTLDICLYRLLTKMGGKKKMIWDKMAAILVNQGCQVKLRRDGVPGLCFYK</sequence>
<keyword evidence="2" id="KW-1185">Reference proteome</keyword>
<evidence type="ECO:0000313" key="2">
    <source>
        <dbReference type="Proteomes" id="UP000499080"/>
    </source>
</evidence>
<gene>
    <name evidence="1" type="ORF">AVEN_124226_1</name>
</gene>
<accession>A0A4Y2VGB8</accession>
<comment type="caution">
    <text evidence="1">The sequence shown here is derived from an EMBL/GenBank/DDBJ whole genome shotgun (WGS) entry which is preliminary data.</text>
</comment>
<protein>
    <submittedName>
        <fullName evidence="1">Uncharacterized protein</fullName>
    </submittedName>
</protein>
<evidence type="ECO:0000313" key="1">
    <source>
        <dbReference type="EMBL" id="GBO23196.1"/>
    </source>
</evidence>
<reference evidence="1 2" key="1">
    <citation type="journal article" date="2019" name="Sci. Rep.">
        <title>Orb-weaving spider Araneus ventricosus genome elucidates the spidroin gene catalogue.</title>
        <authorList>
            <person name="Kono N."/>
            <person name="Nakamura H."/>
            <person name="Ohtoshi R."/>
            <person name="Moran D.A.P."/>
            <person name="Shinohara A."/>
            <person name="Yoshida Y."/>
            <person name="Fujiwara M."/>
            <person name="Mori M."/>
            <person name="Tomita M."/>
            <person name="Arakawa K."/>
        </authorList>
    </citation>
    <scope>NUCLEOTIDE SEQUENCE [LARGE SCALE GENOMIC DNA]</scope>
</reference>
<dbReference type="EMBL" id="BGPR01046223">
    <property type="protein sequence ID" value="GBO23196.1"/>
    <property type="molecule type" value="Genomic_DNA"/>
</dbReference>
<dbReference type="Proteomes" id="UP000499080">
    <property type="component" value="Unassembled WGS sequence"/>
</dbReference>
<name>A0A4Y2VGB8_ARAVE</name>
<dbReference type="AlphaFoldDB" id="A0A4Y2VGB8"/>